<dbReference type="AlphaFoldDB" id="A0A915ZM60"/>
<gene>
    <name evidence="1" type="ORF">CHRIB12_LOCUS16913</name>
</gene>
<comment type="caution">
    <text evidence="1">The sequence shown here is derived from an EMBL/GenBank/DDBJ whole genome shotgun (WGS) entry which is preliminary data.</text>
</comment>
<name>A0A915ZM60_9GLOM</name>
<dbReference type="Proteomes" id="UP000684084">
    <property type="component" value="Unassembled WGS sequence"/>
</dbReference>
<accession>A0A915ZM60</accession>
<reference evidence="1" key="1">
    <citation type="submission" date="2020-05" db="EMBL/GenBank/DDBJ databases">
        <authorList>
            <person name="Rincon C."/>
            <person name="Sanders R I."/>
            <person name="Robbins C."/>
            <person name="Chaturvedi A."/>
        </authorList>
    </citation>
    <scope>NUCLEOTIDE SEQUENCE</scope>
    <source>
        <strain evidence="1">CHB12</strain>
    </source>
</reference>
<organism evidence="1 2">
    <name type="scientific">Rhizophagus irregularis</name>
    <dbReference type="NCBI Taxonomy" id="588596"/>
    <lineage>
        <taxon>Eukaryota</taxon>
        <taxon>Fungi</taxon>
        <taxon>Fungi incertae sedis</taxon>
        <taxon>Mucoromycota</taxon>
        <taxon>Glomeromycotina</taxon>
        <taxon>Glomeromycetes</taxon>
        <taxon>Glomerales</taxon>
        <taxon>Glomeraceae</taxon>
        <taxon>Rhizophagus</taxon>
    </lineage>
</organism>
<evidence type="ECO:0000313" key="1">
    <source>
        <dbReference type="EMBL" id="CAB5380019.1"/>
    </source>
</evidence>
<sequence length="123" mass="14341">MWPQQLNPIVNQCPPPDAWIEVFFDQDPDRRNVFNRVNHCKRYWDFIEYIGIAVPGTTRRNPNPTQASTAVVLQNNRPNRPPYGIYWDLAGNPPVYFTYTWNNHLLLACGWAIDFNIVLNAIP</sequence>
<protein>
    <submittedName>
        <fullName evidence="1">Uncharacterized protein</fullName>
    </submittedName>
</protein>
<proteinExistence type="predicted"/>
<dbReference type="VEuPathDB" id="FungiDB:RhiirFUN_002609"/>
<evidence type="ECO:0000313" key="2">
    <source>
        <dbReference type="Proteomes" id="UP000684084"/>
    </source>
</evidence>
<dbReference type="EMBL" id="CAGKOT010000041">
    <property type="protein sequence ID" value="CAB5380019.1"/>
    <property type="molecule type" value="Genomic_DNA"/>
</dbReference>
<dbReference type="OrthoDB" id="2416759at2759"/>